<keyword evidence="2 8" id="KW-0328">Glycosyltransferase</keyword>
<feature type="transmembrane region" description="Helical" evidence="8">
    <location>
        <begin position="232"/>
        <end position="257"/>
    </location>
</feature>
<evidence type="ECO:0000256" key="1">
    <source>
        <dbReference type="ARBA" id="ARBA00004477"/>
    </source>
</evidence>
<dbReference type="InterPro" id="IPR005599">
    <property type="entry name" value="GPI_mannosylTrfase"/>
</dbReference>
<dbReference type="EMBL" id="JBGBPQ010000017">
    <property type="protein sequence ID" value="KAL1507951.1"/>
    <property type="molecule type" value="Genomic_DNA"/>
</dbReference>
<feature type="transmembrane region" description="Helical" evidence="8">
    <location>
        <begin position="202"/>
        <end position="220"/>
    </location>
</feature>
<protein>
    <recommendedName>
        <fullName evidence="8">Mannosyltransferase</fullName>
        <ecNumber evidence="8">2.4.1.-</ecNumber>
    </recommendedName>
</protein>
<comment type="similarity">
    <text evidence="8">Belongs to the glycosyltransferase 22 family.</text>
</comment>
<evidence type="ECO:0000313" key="10">
    <source>
        <dbReference type="Proteomes" id="UP001515480"/>
    </source>
</evidence>
<evidence type="ECO:0000256" key="8">
    <source>
        <dbReference type="RuleBase" id="RU363075"/>
    </source>
</evidence>
<feature type="transmembrane region" description="Helical" evidence="8">
    <location>
        <begin position="277"/>
        <end position="300"/>
    </location>
</feature>
<keyword evidence="6 8" id="KW-1133">Transmembrane helix</keyword>
<dbReference type="GO" id="GO:0000026">
    <property type="term" value="F:alpha-1,2-mannosyltransferase activity"/>
    <property type="evidence" value="ECO:0007669"/>
    <property type="project" value="TreeGrafter"/>
</dbReference>
<feature type="transmembrane region" description="Helical" evidence="8">
    <location>
        <begin position="356"/>
        <end position="373"/>
    </location>
</feature>
<evidence type="ECO:0000256" key="6">
    <source>
        <dbReference type="ARBA" id="ARBA00022989"/>
    </source>
</evidence>
<name>A0AB34IXU1_PRYPA</name>
<keyword evidence="7 8" id="KW-0472">Membrane</keyword>
<comment type="caution">
    <text evidence="9">The sequence shown here is derived from an EMBL/GenBank/DDBJ whole genome shotgun (WGS) entry which is preliminary data.</text>
</comment>
<accession>A0AB34IXU1</accession>
<evidence type="ECO:0000256" key="2">
    <source>
        <dbReference type="ARBA" id="ARBA00022676"/>
    </source>
</evidence>
<feature type="transmembrane region" description="Helical" evidence="8">
    <location>
        <begin position="164"/>
        <end position="182"/>
    </location>
</feature>
<keyword evidence="4 8" id="KW-0812">Transmembrane</keyword>
<gene>
    <name evidence="9" type="ORF">AB1Y20_007555</name>
</gene>
<feature type="transmembrane region" description="Helical" evidence="8">
    <location>
        <begin position="307"/>
        <end position="324"/>
    </location>
</feature>
<evidence type="ECO:0000256" key="4">
    <source>
        <dbReference type="ARBA" id="ARBA00022692"/>
    </source>
</evidence>
<evidence type="ECO:0000256" key="7">
    <source>
        <dbReference type="ARBA" id="ARBA00023136"/>
    </source>
</evidence>
<dbReference type="GO" id="GO:0005789">
    <property type="term" value="C:endoplasmic reticulum membrane"/>
    <property type="evidence" value="ECO:0007669"/>
    <property type="project" value="UniProtKB-SubCell"/>
</dbReference>
<comment type="subcellular location">
    <subcellularLocation>
        <location evidence="1 8">Endoplasmic reticulum membrane</location>
        <topology evidence="1 8">Multi-pass membrane protein</topology>
    </subcellularLocation>
</comment>
<organism evidence="9 10">
    <name type="scientific">Prymnesium parvum</name>
    <name type="common">Toxic golden alga</name>
    <dbReference type="NCBI Taxonomy" id="97485"/>
    <lineage>
        <taxon>Eukaryota</taxon>
        <taxon>Haptista</taxon>
        <taxon>Haptophyta</taxon>
        <taxon>Prymnesiophyceae</taxon>
        <taxon>Prymnesiales</taxon>
        <taxon>Prymnesiaceae</taxon>
        <taxon>Prymnesium</taxon>
    </lineage>
</organism>
<dbReference type="Pfam" id="PF03901">
    <property type="entry name" value="Glyco_transf_22"/>
    <property type="match status" value="1"/>
</dbReference>
<dbReference type="PANTHER" id="PTHR22760:SF4">
    <property type="entry name" value="GPI MANNOSYLTRANSFERASE 3"/>
    <property type="match status" value="1"/>
</dbReference>
<dbReference type="PANTHER" id="PTHR22760">
    <property type="entry name" value="GLYCOSYLTRANSFERASE"/>
    <property type="match status" value="1"/>
</dbReference>
<feature type="transmembrane region" description="Helical" evidence="8">
    <location>
        <begin position="330"/>
        <end position="349"/>
    </location>
</feature>
<evidence type="ECO:0000256" key="3">
    <source>
        <dbReference type="ARBA" id="ARBA00022679"/>
    </source>
</evidence>
<dbReference type="EC" id="2.4.1.-" evidence="8"/>
<dbReference type="AlphaFoldDB" id="A0AB34IXU1"/>
<sequence length="544" mass="60371">MCDSPSLESHRGDPKDRALPTPVAKPRVCAALLAFRLANALLVVTQFDPDEFWQGPEVAHALVYGYGEVTWEWSYGMRGHAHVLPFVLLLHTLRALRCDSAALVAHAPRLLQAALSAAGDLALSRFAAVYFEDEAIGRDVLLLSASSWFVWYCAVRTYSSSMEASVLCVLLALMASPGRLTLGQSRLHACAVGSLAALMFQIRPTALLFLPALFGAALHLPRDRLRVAACAIFALGTTLLGVALDRVFYGVWVLPWLNFFRFNLLTDGASYYGTHPWHWYASHGLPAVLATHLPLVVLGCTKCKGQVAPLIAAICALVGLSGSRHKELRFLMPVVPPLLVYGAVGLRSIPRRRRRACLLILFSLNGLGALYLSRWHQQAPIAALAALRAEAASGRLRHIDLLTRCHQTPAFAQLHSPARLTMLHCPPPGIVHLQPLEQQSCGNFPYKASFASYTSKSSCVNECDCFFENFPEAVKHRLRRASKRPSHIILFEDDYLQTRLLFNRLGYSIIGMYFHELRPSCLESTLPWALRTYHLLLLRRDSHK</sequence>
<proteinExistence type="inferred from homology"/>
<reference evidence="9 10" key="1">
    <citation type="journal article" date="2024" name="Science">
        <title>Giant polyketide synthase enzymes in the biosynthesis of giant marine polyether toxins.</title>
        <authorList>
            <person name="Fallon T.R."/>
            <person name="Shende V.V."/>
            <person name="Wierzbicki I.H."/>
            <person name="Pendleton A.L."/>
            <person name="Watervoot N.F."/>
            <person name="Auber R.P."/>
            <person name="Gonzalez D.J."/>
            <person name="Wisecaver J.H."/>
            <person name="Moore B.S."/>
        </authorList>
    </citation>
    <scope>NUCLEOTIDE SEQUENCE [LARGE SCALE GENOMIC DNA]</scope>
    <source>
        <strain evidence="9 10">12B1</strain>
    </source>
</reference>
<keyword evidence="3" id="KW-0808">Transferase</keyword>
<dbReference type="Proteomes" id="UP001515480">
    <property type="component" value="Unassembled WGS sequence"/>
</dbReference>
<dbReference type="GO" id="GO:0006506">
    <property type="term" value="P:GPI anchor biosynthetic process"/>
    <property type="evidence" value="ECO:0007669"/>
    <property type="project" value="TreeGrafter"/>
</dbReference>
<evidence type="ECO:0000313" key="9">
    <source>
        <dbReference type="EMBL" id="KAL1507951.1"/>
    </source>
</evidence>
<keyword evidence="5 8" id="KW-0256">Endoplasmic reticulum</keyword>
<evidence type="ECO:0000256" key="5">
    <source>
        <dbReference type="ARBA" id="ARBA00022824"/>
    </source>
</evidence>
<keyword evidence="10" id="KW-1185">Reference proteome</keyword>